<dbReference type="InParanoid" id="A0A6P6XXR0"/>
<evidence type="ECO:0000259" key="12">
    <source>
        <dbReference type="Pfam" id="PF01467"/>
    </source>
</evidence>
<dbReference type="InterPro" id="IPR004821">
    <property type="entry name" value="Cyt_trans-like"/>
</dbReference>
<keyword evidence="8" id="KW-1208">Phospholipid metabolism</keyword>
<evidence type="ECO:0000256" key="8">
    <source>
        <dbReference type="ARBA" id="ARBA00023264"/>
    </source>
</evidence>
<dbReference type="SUPFAM" id="SSF52374">
    <property type="entry name" value="Nucleotidylyl transferase"/>
    <property type="match status" value="1"/>
</dbReference>
<evidence type="ECO:0000256" key="9">
    <source>
        <dbReference type="ARBA" id="ARBA00025706"/>
    </source>
</evidence>
<dbReference type="FunCoup" id="A0A6P6XXR0">
    <property type="interactions" value="1605"/>
</dbReference>
<keyword evidence="6" id="KW-0443">Lipid metabolism</keyword>
<evidence type="ECO:0000313" key="14">
    <source>
        <dbReference type="RefSeq" id="XP_027198112.1"/>
    </source>
</evidence>
<comment type="pathway">
    <text evidence="1">Lipid metabolism.</text>
</comment>
<feature type="compositionally biased region" description="Low complexity" evidence="11">
    <location>
        <begin position="394"/>
        <end position="413"/>
    </location>
</feature>
<feature type="compositionally biased region" description="Low complexity" evidence="11">
    <location>
        <begin position="334"/>
        <end position="346"/>
    </location>
</feature>
<keyword evidence="13" id="KW-1185">Reference proteome</keyword>
<feature type="domain" description="Cytidyltransferase-like" evidence="12">
    <location>
        <begin position="46"/>
        <end position="173"/>
    </location>
</feature>
<dbReference type="InterPro" id="IPR014729">
    <property type="entry name" value="Rossmann-like_a/b/a_fold"/>
</dbReference>
<keyword evidence="3" id="KW-0444">Lipid biosynthesis</keyword>
<dbReference type="OrthoDB" id="17102at2759"/>
<keyword evidence="5" id="KW-0548">Nucleotidyltransferase</keyword>
<dbReference type="InterPro" id="IPR041723">
    <property type="entry name" value="CCT"/>
</dbReference>
<dbReference type="Proteomes" id="UP000515146">
    <property type="component" value="Unplaced"/>
</dbReference>
<feature type="compositionally biased region" description="Acidic residues" evidence="11">
    <location>
        <begin position="370"/>
        <end position="379"/>
    </location>
</feature>
<gene>
    <name evidence="14" type="primary">LOC113792424</name>
</gene>
<feature type="region of interest" description="Disordered" evidence="11">
    <location>
        <begin position="270"/>
        <end position="428"/>
    </location>
</feature>
<evidence type="ECO:0000256" key="7">
    <source>
        <dbReference type="ARBA" id="ARBA00023209"/>
    </source>
</evidence>
<keyword evidence="7" id="KW-0594">Phospholipid biosynthesis</keyword>
<sequence>MSIKPAAFAGDPESLAELSQCDYSLRITLESARNGQIPSNRKIRVYADGIYDLFHAGHARQLMQAKSAFPNVYLIVGVNSDYLTNKFKGKTVMNETERYEAVRHCRYVDEVVRDAPWILTDEFLSEHKIDFVAHDDIPYTSNDSDDVYTLIKQRGMFLATKRTDGISTSDLVARIVRDYDVYVRRNLARGYTAKELNVSFLNEKKFLLQNKMDELKDKGKLLVENLGQKRHEFIQKWEDKSIEFVNSFIELFGPDGTLNTIWNQSTGRIKRALSPSPSPSSSSPEHRSYRRHRNIDNDDDDDDSSSSLHDLNIGFSGFSEEDDFLNDNKRSLHKSSSSSSSPPTTTKRSRIDSKSTRKSPKTRSTNVIDEYSDNDDDDMIVTKKQNNHEESLKNNHSSSSSSNNNNNNKNPNNKISTNGGSKQRRTKH</sequence>
<dbReference type="FunFam" id="3.40.50.620:FF:000016">
    <property type="entry name" value="Putative choline-phosphate cytidylyltransferase B"/>
    <property type="match status" value="1"/>
</dbReference>
<dbReference type="GO" id="GO:0004105">
    <property type="term" value="F:choline-phosphate cytidylyltransferase activity"/>
    <property type="evidence" value="ECO:0007669"/>
    <property type="project" value="UniProtKB-EC"/>
</dbReference>
<accession>A0A6P6XXR0</accession>
<dbReference type="Pfam" id="PF01467">
    <property type="entry name" value="CTP_transf_like"/>
    <property type="match status" value="1"/>
</dbReference>
<dbReference type="PANTHER" id="PTHR10739">
    <property type="entry name" value="CYTIDYLYLTRANSFERASE"/>
    <property type="match status" value="1"/>
</dbReference>
<reference evidence="14" key="1">
    <citation type="submission" date="2025-08" db="UniProtKB">
        <authorList>
            <consortium name="RefSeq"/>
        </authorList>
    </citation>
    <scope>IDENTIFICATION</scope>
    <source>
        <strain evidence="14">Airmid</strain>
    </source>
</reference>
<protein>
    <recommendedName>
        <fullName evidence="10">choline-phosphate cytidylyltransferase</fullName>
        <ecNumber evidence="10">2.7.7.15</ecNumber>
    </recommendedName>
</protein>
<dbReference type="AlphaFoldDB" id="A0A6P6XXR0"/>
<evidence type="ECO:0000256" key="5">
    <source>
        <dbReference type="ARBA" id="ARBA00022695"/>
    </source>
</evidence>
<dbReference type="GO" id="GO:0031210">
    <property type="term" value="F:phosphatidylcholine binding"/>
    <property type="evidence" value="ECO:0007669"/>
    <property type="project" value="TreeGrafter"/>
</dbReference>
<evidence type="ECO:0000313" key="13">
    <source>
        <dbReference type="Proteomes" id="UP000515146"/>
    </source>
</evidence>
<dbReference type="NCBIfam" id="TIGR00125">
    <property type="entry name" value="cyt_tran_rel"/>
    <property type="match status" value="1"/>
</dbReference>
<dbReference type="PANTHER" id="PTHR10739:SF13">
    <property type="entry name" value="CHOLINE-PHOSPHATE CYTIDYLYLTRANSFERASE"/>
    <property type="match status" value="1"/>
</dbReference>
<evidence type="ECO:0000256" key="1">
    <source>
        <dbReference type="ARBA" id="ARBA00005189"/>
    </source>
</evidence>
<dbReference type="RefSeq" id="XP_027198112.1">
    <property type="nucleotide sequence ID" value="XM_027342311.1"/>
</dbReference>
<evidence type="ECO:0000256" key="6">
    <source>
        <dbReference type="ARBA" id="ARBA00023098"/>
    </source>
</evidence>
<keyword evidence="4" id="KW-0808">Transferase</keyword>
<comment type="similarity">
    <text evidence="2">Belongs to the cytidylyltransferase family.</text>
</comment>
<evidence type="ECO:0000256" key="3">
    <source>
        <dbReference type="ARBA" id="ARBA00022516"/>
    </source>
</evidence>
<evidence type="ECO:0000256" key="11">
    <source>
        <dbReference type="SAM" id="MobiDB-lite"/>
    </source>
</evidence>
<dbReference type="UniPathway" id="UPA00753">
    <property type="reaction ID" value="UER00739"/>
</dbReference>
<dbReference type="InterPro" id="IPR045049">
    <property type="entry name" value="Pcy1-like"/>
</dbReference>
<dbReference type="OMA" id="FHEGHAR"/>
<dbReference type="Gene3D" id="3.40.50.620">
    <property type="entry name" value="HUPs"/>
    <property type="match status" value="1"/>
</dbReference>
<dbReference type="KEGG" id="dpte:113792424"/>
<dbReference type="CDD" id="cd02174">
    <property type="entry name" value="CCT"/>
    <property type="match status" value="1"/>
</dbReference>
<evidence type="ECO:0000256" key="2">
    <source>
        <dbReference type="ARBA" id="ARBA00010101"/>
    </source>
</evidence>
<organism evidence="13 14">
    <name type="scientific">Dermatophagoides pteronyssinus</name>
    <name type="common">European house dust mite</name>
    <dbReference type="NCBI Taxonomy" id="6956"/>
    <lineage>
        <taxon>Eukaryota</taxon>
        <taxon>Metazoa</taxon>
        <taxon>Ecdysozoa</taxon>
        <taxon>Arthropoda</taxon>
        <taxon>Chelicerata</taxon>
        <taxon>Arachnida</taxon>
        <taxon>Acari</taxon>
        <taxon>Acariformes</taxon>
        <taxon>Sarcoptiformes</taxon>
        <taxon>Astigmata</taxon>
        <taxon>Psoroptidia</taxon>
        <taxon>Analgoidea</taxon>
        <taxon>Pyroglyphidae</taxon>
        <taxon>Dermatophagoidinae</taxon>
        <taxon>Dermatophagoides</taxon>
    </lineage>
</organism>
<dbReference type="EC" id="2.7.7.15" evidence="10"/>
<evidence type="ECO:0000256" key="4">
    <source>
        <dbReference type="ARBA" id="ARBA00022679"/>
    </source>
</evidence>
<comment type="pathway">
    <text evidence="9">Phospholipid metabolism; phosphatidylcholine biosynthesis; phosphatidylcholine from phosphocholine: step 1/2.</text>
</comment>
<proteinExistence type="inferred from homology"/>
<evidence type="ECO:0000256" key="10">
    <source>
        <dbReference type="ARBA" id="ARBA00026101"/>
    </source>
</evidence>
<name>A0A6P6XXR0_DERPT</name>